<keyword evidence="4" id="KW-1185">Reference proteome</keyword>
<dbReference type="PANTHER" id="PTHR33393">
    <property type="entry name" value="POLYGLUTAMINE SYNTHESIS ACCESSORY PROTEIN RV0574C-RELATED"/>
    <property type="match status" value="1"/>
</dbReference>
<dbReference type="SMART" id="SM00854">
    <property type="entry name" value="PGA_cap"/>
    <property type="match status" value="1"/>
</dbReference>
<comment type="caution">
    <text evidence="3">The sequence shown here is derived from an EMBL/GenBank/DDBJ whole genome shotgun (WGS) entry which is preliminary data.</text>
</comment>
<proteinExistence type="inferred from homology"/>
<organism evidence="3 4">
    <name type="scientific">Butyricimonas hominis</name>
    <dbReference type="NCBI Taxonomy" id="2763032"/>
    <lineage>
        <taxon>Bacteria</taxon>
        <taxon>Pseudomonadati</taxon>
        <taxon>Bacteroidota</taxon>
        <taxon>Bacteroidia</taxon>
        <taxon>Bacteroidales</taxon>
        <taxon>Odoribacteraceae</taxon>
        <taxon>Butyricimonas</taxon>
    </lineage>
</organism>
<evidence type="ECO:0000256" key="1">
    <source>
        <dbReference type="ARBA" id="ARBA00005662"/>
    </source>
</evidence>
<gene>
    <name evidence="3" type="ORF">H8S64_16615</name>
</gene>
<accession>A0ABR7D463</accession>
<dbReference type="Pfam" id="PF09587">
    <property type="entry name" value="PGA_cap"/>
    <property type="match status" value="1"/>
</dbReference>
<feature type="domain" description="Capsule synthesis protein CapA" evidence="2">
    <location>
        <begin position="1"/>
        <end position="231"/>
    </location>
</feature>
<protein>
    <submittedName>
        <fullName evidence="3">CapA family protein</fullName>
    </submittedName>
</protein>
<dbReference type="SUPFAM" id="SSF56300">
    <property type="entry name" value="Metallo-dependent phosphatases"/>
    <property type="match status" value="1"/>
</dbReference>
<dbReference type="RefSeq" id="WP_099289810.1">
    <property type="nucleotide sequence ID" value="NZ_JACOOH010000007.1"/>
</dbReference>
<dbReference type="InterPro" id="IPR029052">
    <property type="entry name" value="Metallo-depent_PP-like"/>
</dbReference>
<comment type="similarity">
    <text evidence="1">Belongs to the CapA family.</text>
</comment>
<evidence type="ECO:0000313" key="3">
    <source>
        <dbReference type="EMBL" id="MBC5622717.1"/>
    </source>
</evidence>
<sequence length="341" mass="40646">MIHLAGDINLTDGFFDTGFGVGTSLMKRNNPYVHLDREAEDVWVGNFEGVCASSSDKEGIYKRQFLIAPQYLAHIKHFDYYGVANNHVMQHGQVAYREMLRNLSELGCGIFGDNIRKSVTFEHQNKKVSILGFSVRTENFSKEPLYWYCPEYIEIQEEYQKISDSDFKIVYIHWGNEFIDRPYEEQKRFAHWLVDLGFDLIVGMHPHLLQGFECYKDKYIFYSIGNFVFNMVWEPLRYSVLINVDLEKSDPSISYSYIYIGDDFFPKQVEECHVPKIYRFEYLNTLLCDIVANESYYDMVFQRMRKYRRNNWKNFIGNISHFKFKDIHALVRDFIYRRIKK</sequence>
<dbReference type="InterPro" id="IPR052169">
    <property type="entry name" value="CW_Biosynth-Accessory"/>
</dbReference>
<dbReference type="PANTHER" id="PTHR33393:SF11">
    <property type="entry name" value="POLYGLUTAMINE SYNTHESIS ACCESSORY PROTEIN RV0574C-RELATED"/>
    <property type="match status" value="1"/>
</dbReference>
<evidence type="ECO:0000313" key="4">
    <source>
        <dbReference type="Proteomes" id="UP000646484"/>
    </source>
</evidence>
<dbReference type="InterPro" id="IPR019079">
    <property type="entry name" value="Capsule_synth_CapA"/>
</dbReference>
<dbReference type="Proteomes" id="UP000646484">
    <property type="component" value="Unassembled WGS sequence"/>
</dbReference>
<reference evidence="3 4" key="1">
    <citation type="submission" date="2020-08" db="EMBL/GenBank/DDBJ databases">
        <title>Genome public.</title>
        <authorList>
            <person name="Liu C."/>
            <person name="Sun Q."/>
        </authorList>
    </citation>
    <scope>NUCLEOTIDE SEQUENCE [LARGE SCALE GENOMIC DNA]</scope>
    <source>
        <strain evidence="3 4">NSJ-56</strain>
    </source>
</reference>
<dbReference type="EMBL" id="JACOOH010000007">
    <property type="protein sequence ID" value="MBC5622717.1"/>
    <property type="molecule type" value="Genomic_DNA"/>
</dbReference>
<evidence type="ECO:0000259" key="2">
    <source>
        <dbReference type="SMART" id="SM00854"/>
    </source>
</evidence>
<name>A0ABR7D463_9BACT</name>
<dbReference type="Gene3D" id="3.60.21.10">
    <property type="match status" value="1"/>
</dbReference>